<reference evidence="2 3" key="1">
    <citation type="submission" date="2019-05" db="EMBL/GenBank/DDBJ databases">
        <title>Another draft genome of Portunus trituberculatus and its Hox gene families provides insights of decapod evolution.</title>
        <authorList>
            <person name="Jeong J.-H."/>
            <person name="Song I."/>
            <person name="Kim S."/>
            <person name="Choi T."/>
            <person name="Kim D."/>
            <person name="Ryu S."/>
            <person name="Kim W."/>
        </authorList>
    </citation>
    <scope>NUCLEOTIDE SEQUENCE [LARGE SCALE GENOMIC DNA]</scope>
    <source>
        <tissue evidence="2">Muscle</tissue>
    </source>
</reference>
<feature type="compositionally biased region" description="Polar residues" evidence="1">
    <location>
        <begin position="95"/>
        <end position="118"/>
    </location>
</feature>
<dbReference type="AlphaFoldDB" id="A0A5B7J7U4"/>
<keyword evidence="3" id="KW-1185">Reference proteome</keyword>
<evidence type="ECO:0000313" key="3">
    <source>
        <dbReference type="Proteomes" id="UP000324222"/>
    </source>
</evidence>
<feature type="region of interest" description="Disordered" evidence="1">
    <location>
        <begin position="67"/>
        <end position="121"/>
    </location>
</feature>
<dbReference type="EMBL" id="VSRR010079579">
    <property type="protein sequence ID" value="MPC88988.1"/>
    <property type="molecule type" value="Genomic_DNA"/>
</dbReference>
<gene>
    <name evidence="2" type="ORF">E2C01_083916</name>
</gene>
<evidence type="ECO:0000256" key="1">
    <source>
        <dbReference type="SAM" id="MobiDB-lite"/>
    </source>
</evidence>
<feature type="compositionally biased region" description="Basic and acidic residues" evidence="1">
    <location>
        <begin position="69"/>
        <end position="84"/>
    </location>
</feature>
<protein>
    <submittedName>
        <fullName evidence="2">Uncharacterized protein</fullName>
    </submittedName>
</protein>
<proteinExistence type="predicted"/>
<organism evidence="2 3">
    <name type="scientific">Portunus trituberculatus</name>
    <name type="common">Swimming crab</name>
    <name type="synonym">Neptunus trituberculatus</name>
    <dbReference type="NCBI Taxonomy" id="210409"/>
    <lineage>
        <taxon>Eukaryota</taxon>
        <taxon>Metazoa</taxon>
        <taxon>Ecdysozoa</taxon>
        <taxon>Arthropoda</taxon>
        <taxon>Crustacea</taxon>
        <taxon>Multicrustacea</taxon>
        <taxon>Malacostraca</taxon>
        <taxon>Eumalacostraca</taxon>
        <taxon>Eucarida</taxon>
        <taxon>Decapoda</taxon>
        <taxon>Pleocyemata</taxon>
        <taxon>Brachyura</taxon>
        <taxon>Eubrachyura</taxon>
        <taxon>Portunoidea</taxon>
        <taxon>Portunidae</taxon>
        <taxon>Portuninae</taxon>
        <taxon>Portunus</taxon>
    </lineage>
</organism>
<name>A0A5B7J7U4_PORTR</name>
<sequence length="147" mass="16197">MGYAQLFLQDKTWAFALLVEGWSVIPVVAKLKVTIYKLKTENFHLGAVPARKSGSGAPRKMFLLTSTRGEGRPFDYSHQPERETSQPPAERLDVNYSTPSSEGLKITSTPRCQDTASDGSYKEATSGFLSEIQGVDIGRLAESNVKR</sequence>
<comment type="caution">
    <text evidence="2">The sequence shown here is derived from an EMBL/GenBank/DDBJ whole genome shotgun (WGS) entry which is preliminary data.</text>
</comment>
<evidence type="ECO:0000313" key="2">
    <source>
        <dbReference type="EMBL" id="MPC88988.1"/>
    </source>
</evidence>
<dbReference type="Proteomes" id="UP000324222">
    <property type="component" value="Unassembled WGS sequence"/>
</dbReference>
<accession>A0A5B7J7U4</accession>